<dbReference type="OrthoDB" id="5382203at2759"/>
<feature type="compositionally biased region" description="Polar residues" evidence="1">
    <location>
        <begin position="680"/>
        <end position="690"/>
    </location>
</feature>
<accession>A0A2T4B4Q0</accession>
<keyword evidence="3" id="KW-1185">Reference proteome</keyword>
<sequence length="1271" mass="138221">MTGSAVESRPTSSVNSSRQVRSQSISSDRNSRQSRSLSISSDRPSTASHAFFAPPLSVSPEAAFIASTAASQIITNDHDGQPNPWYEEHGVVPSREPALISPAALQLVNSFLDQLLLNFLQVARSTALSALRPAVSDVLKPKLAKETITNADEELKEYIGGSEDEEFTDPQSPNAQDWDVVLAWKRARLRCMVYSSLGDLEEEDEDKYMKQEHLEVGENEQASVIISPAVAIFLTSVLEYIGELTLTVAGQAASQRMRSRLERELKDGSRSPAAIVERIVVEDVDMERVALDRTLGRLWRGWKKRLRAPVAEFAPGRSPHISHMITDGLANGVNDRKPRATEDEASPAEVRDQPENAIVEEVLPMNIPLPMGDNDIAEIEVPGLAHYSDEEEEDETEEEDFDARRIKSFAGTTSLIENSLASESGHYATLLGLHRRSTSLPTRGSVFYATARPSSKPTEAESDAAQPKEADATPENQGSISKKARDSDESGSDDLDELVYEKAEILTSSRVSISSTSSRSASDSGKVLHLSRSSSVRSARLIDVPPRSPVTTRPSSQELAERPRAKTVSGSSPLSRAGGADELRTAKAIDTSLRTAVIVAAARSPVERTRPTILGAETISESDEDTDQVSPTITPISSSRTRDQLGRLPHGLQTNMWTADRPAAQSDQAHHGARGESLRATKSATDTQFSDVPYRAAAYSSRQSPRPAAEQTVPEESEEATSSLSSGVPTRPIHTSNSSTSSSRFRAVRTISDDASSRAESMARTFEELIQSNQTITYTLTPENMRDIDVPTPHDSPVVTKATRKSEDMMRTSPTPSKASPSNSRTQPSSPKVPPENKPKLSGPIPRAPPGATSLSGRMGGSQARDARAPGESLSDFADFLKSTGPPGDRAPAAQRNVHNPVTSTKSFMESQQSISTMASRNTNRNRYQPREAAATSRNDNSDLIDFIRQGPPIPGSQNHIPRHVAPFRNTMDLEMMSGAGGGRAVDAVLPDMRHSQASTDNSMPSVHSSINSSSALLKNQGRSKASKLFGEEEEEDDDMVMPMPVRKTRRVRDPYAIDFSDEDEDEDDFDIAPRPPAKKEESLAEFLMNCEPPPAPPPPPALSMQTPKKKTSTPSLIGRFTRSGSKETNTLVDSRSISSRAGAMGFTNDVRSLNSRVGLASKYTPIQMPPGYDKYGPISTNPPPVSKASMDRPPPVRKASIERPPPVSRVTMKRFEPREPAFMGETGDLAKFLRESEPPPEFVPPKTASQQDEPSGFSKMFGRRRKASVA</sequence>
<feature type="compositionally biased region" description="Basic and acidic residues" evidence="1">
    <location>
        <begin position="668"/>
        <end position="679"/>
    </location>
</feature>
<organism evidence="2 3">
    <name type="scientific">Trichoderma citrinoviride</name>
    <dbReference type="NCBI Taxonomy" id="58853"/>
    <lineage>
        <taxon>Eukaryota</taxon>
        <taxon>Fungi</taxon>
        <taxon>Dikarya</taxon>
        <taxon>Ascomycota</taxon>
        <taxon>Pezizomycotina</taxon>
        <taxon>Sordariomycetes</taxon>
        <taxon>Hypocreomycetidae</taxon>
        <taxon>Hypocreales</taxon>
        <taxon>Hypocreaceae</taxon>
        <taxon>Trichoderma</taxon>
    </lineage>
</organism>
<feature type="compositionally biased region" description="Low complexity" evidence="1">
    <location>
        <begin position="630"/>
        <end position="639"/>
    </location>
</feature>
<feature type="compositionally biased region" description="Low complexity" evidence="1">
    <location>
        <begin position="12"/>
        <end position="45"/>
    </location>
</feature>
<dbReference type="EMBL" id="KZ680217">
    <property type="protein sequence ID" value="PTB64219.1"/>
    <property type="molecule type" value="Genomic_DNA"/>
</dbReference>
<proteinExistence type="predicted"/>
<feature type="region of interest" description="Disordered" evidence="1">
    <location>
        <begin position="1018"/>
        <end position="1039"/>
    </location>
</feature>
<dbReference type="AlphaFoldDB" id="A0A2T4B4Q0"/>
<dbReference type="GeneID" id="36599237"/>
<feature type="region of interest" description="Disordered" evidence="1">
    <location>
        <begin position="1089"/>
        <end position="1134"/>
    </location>
</feature>
<dbReference type="InterPro" id="IPR009072">
    <property type="entry name" value="Histone-fold"/>
</dbReference>
<feature type="compositionally biased region" description="Acidic residues" evidence="1">
    <location>
        <begin position="489"/>
        <end position="498"/>
    </location>
</feature>
<feature type="compositionally biased region" description="Polar residues" evidence="1">
    <location>
        <begin position="812"/>
        <end position="830"/>
    </location>
</feature>
<feature type="region of interest" description="Disordered" evidence="1">
    <location>
        <begin position="661"/>
        <end position="762"/>
    </location>
</feature>
<feature type="compositionally biased region" description="Low complexity" evidence="1">
    <location>
        <begin position="508"/>
        <end position="524"/>
    </location>
</feature>
<protein>
    <recommendedName>
        <fullName evidence="4">Flo11</fullName>
    </recommendedName>
</protein>
<evidence type="ECO:0000313" key="3">
    <source>
        <dbReference type="Proteomes" id="UP000241546"/>
    </source>
</evidence>
<feature type="region of interest" description="Disordered" evidence="1">
    <location>
        <begin position="1164"/>
        <end position="1271"/>
    </location>
</feature>
<gene>
    <name evidence="2" type="ORF">BBK36DRAFT_1123922</name>
</gene>
<feature type="region of interest" description="Disordered" evidence="1">
    <location>
        <begin position="1"/>
        <end position="46"/>
    </location>
</feature>
<dbReference type="Proteomes" id="UP000241546">
    <property type="component" value="Unassembled WGS sequence"/>
</dbReference>
<feature type="region of interest" description="Disordered" evidence="1">
    <location>
        <begin position="327"/>
        <end position="351"/>
    </location>
</feature>
<evidence type="ECO:0000256" key="1">
    <source>
        <dbReference type="SAM" id="MobiDB-lite"/>
    </source>
</evidence>
<name>A0A2T4B4Q0_9HYPO</name>
<evidence type="ECO:0008006" key="4">
    <source>
        <dbReference type="Google" id="ProtNLM"/>
    </source>
</evidence>
<feature type="compositionally biased region" description="Polar residues" evidence="1">
    <location>
        <begin position="1"/>
        <end position="11"/>
    </location>
</feature>
<evidence type="ECO:0000313" key="2">
    <source>
        <dbReference type="EMBL" id="PTB64219.1"/>
    </source>
</evidence>
<feature type="region of interest" description="Disordered" evidence="1">
    <location>
        <begin position="611"/>
        <end position="648"/>
    </location>
</feature>
<feature type="compositionally biased region" description="Polar residues" evidence="1">
    <location>
        <begin position="897"/>
        <end position="927"/>
    </location>
</feature>
<feature type="compositionally biased region" description="Polar residues" evidence="1">
    <location>
        <begin position="1123"/>
        <end position="1134"/>
    </location>
</feature>
<reference evidence="3" key="1">
    <citation type="submission" date="2016-07" db="EMBL/GenBank/DDBJ databases">
        <title>Multiple horizontal gene transfer events from other fungi enriched the ability of initially mycotrophic Trichoderma (Ascomycota) to feed on dead plant biomass.</title>
        <authorList>
            <consortium name="DOE Joint Genome Institute"/>
            <person name="Atanasova L."/>
            <person name="Chenthamara K."/>
            <person name="Zhang J."/>
            <person name="Grujic M."/>
            <person name="Henrissat B."/>
            <person name="Kuo A."/>
            <person name="Aerts A."/>
            <person name="Salamov A."/>
            <person name="Lipzen A."/>
            <person name="Labutti K."/>
            <person name="Barry K."/>
            <person name="Miao Y."/>
            <person name="Rahimi M.J."/>
            <person name="Shen Q."/>
            <person name="Grigoriev I.V."/>
            <person name="Kubicek C.P."/>
            <person name="Druzhinina I.S."/>
        </authorList>
    </citation>
    <scope>NUCLEOTIDE SEQUENCE [LARGE SCALE GENOMIC DNA]</scope>
    <source>
        <strain evidence="3">TUCIM 6016</strain>
    </source>
</reference>
<dbReference type="GO" id="GO:0046982">
    <property type="term" value="F:protein heterodimerization activity"/>
    <property type="evidence" value="ECO:0007669"/>
    <property type="project" value="InterPro"/>
</dbReference>
<feature type="compositionally biased region" description="Basic residues" evidence="1">
    <location>
        <begin position="1262"/>
        <end position="1271"/>
    </location>
</feature>
<feature type="region of interest" description="Disordered" evidence="1">
    <location>
        <begin position="449"/>
        <end position="586"/>
    </location>
</feature>
<dbReference type="RefSeq" id="XP_024747539.1">
    <property type="nucleotide sequence ID" value="XM_024891119.1"/>
</dbReference>
<feature type="region of interest" description="Disordered" evidence="1">
    <location>
        <begin position="782"/>
        <end position="937"/>
    </location>
</feature>
<dbReference type="Gene3D" id="1.10.20.10">
    <property type="entry name" value="Histone, subunit A"/>
    <property type="match status" value="1"/>
</dbReference>
<feature type="compositionally biased region" description="Pro residues" evidence="1">
    <location>
        <begin position="1092"/>
        <end position="1102"/>
    </location>
</feature>